<feature type="domain" description="GTPase-associated protein 1 middle" evidence="3">
    <location>
        <begin position="156"/>
        <end position="256"/>
    </location>
</feature>
<dbReference type="EMBL" id="BAAAQM010000055">
    <property type="protein sequence ID" value="GAA1995514.1"/>
    <property type="molecule type" value="Genomic_DNA"/>
</dbReference>
<dbReference type="Pfam" id="PF20052">
    <property type="entry name" value="GAP1-C"/>
    <property type="match status" value="1"/>
</dbReference>
<feature type="region of interest" description="Disordered" evidence="1">
    <location>
        <begin position="789"/>
        <end position="809"/>
    </location>
</feature>
<feature type="domain" description="GTPase-associated protein 1-like C-terminal" evidence="4">
    <location>
        <begin position="285"/>
        <end position="775"/>
    </location>
</feature>
<proteinExistence type="predicted"/>
<evidence type="ECO:0000259" key="4">
    <source>
        <dbReference type="Pfam" id="PF20052"/>
    </source>
</evidence>
<evidence type="ECO:0000259" key="2">
    <source>
        <dbReference type="Pfam" id="PF20013"/>
    </source>
</evidence>
<dbReference type="Pfam" id="PF20013">
    <property type="entry name" value="GAP1-N2"/>
    <property type="match status" value="1"/>
</dbReference>
<dbReference type="InterPro" id="IPR045401">
    <property type="entry name" value="GAP1-M"/>
</dbReference>
<dbReference type="InterPro" id="IPR045402">
    <property type="entry name" value="GAP1-N2"/>
</dbReference>
<dbReference type="InterPro" id="IPR049532">
    <property type="entry name" value="GAP1-like_C"/>
</dbReference>
<feature type="domain" description="GTPase-associated protein 1 N-terminal" evidence="2">
    <location>
        <begin position="3"/>
        <end position="139"/>
    </location>
</feature>
<protein>
    <submittedName>
        <fullName evidence="5">Uncharacterized protein</fullName>
    </submittedName>
</protein>
<comment type="caution">
    <text evidence="5">The sequence shown here is derived from an EMBL/GenBank/DDBJ whole genome shotgun (WGS) entry which is preliminary data.</text>
</comment>
<accession>A0ABN2SZQ8</accession>
<sequence length="809" mass="88081">MVLEQLYFTSSERGHGPVAGYRFNALSPGASAEAQRDVHALVGYRPPRSQAFPAGPDELRQCPVNLCFRPGISGSPAILANVEYVGRDFSGGFGNFFAHAFAAGTAADLAEGLGGRLPIETWRSPVWVRSQSPDLTLPPYSGPLPRGGVTPAAVEAFLAGHPLADRLPLLVTAVAAAQAGWGPPVLLVETDSDRVALWIGAVSYLLPPRAAETLAFATYTAEPPALAAMHVIGTVPETAAELPLDLVHAFELFDLPAGRVPGGRPLAVAAVAARVGVGAARALWQTAATLAEPETPFDAWYGPLSAAAALNGIQLALPEDRAVAEWAARSIERLDPAAADDLALKLNQQPQWRGEDYLPILFKLAWRGRNQALCDEIRIRQIDIELARVRDGVPGASAAARIESPRVRLRVASRIRDLLESAPVGSAPGVLRLLDWARRTGLEPELETDFLVELTRWVFVPEAMSGRWTDDAADPLRAALRSWPPVRQGFVMYLRELAERGAAGLDAALDGPLGPFLRGTASFEVELAAYPELQEALWISRARQDPAQQATVLHAVLHRRGVRLPDAELLGRVWPRGWSAQEMAHVATATPLEDLDDDAVAAWFLDTLATASTPEDIPWYVTVGRRLLASPSARRLEARCVPLAKAVELDRRCRAVRDFKDLEWIARQDSTATTMIAVMVAALLPDLLTASKLDPDQVCSVLELMYPDAMRAFLAKVQTPPLDVSEAGLMRIAGVYVLAETRYHHDSVLRAELIACVDQAAGEMTEQEWEELRGLILSSRRQVEDEFLTYEESRQPPRPRFPFGLRKRG</sequence>
<evidence type="ECO:0000313" key="6">
    <source>
        <dbReference type="Proteomes" id="UP001499854"/>
    </source>
</evidence>
<dbReference type="Proteomes" id="UP001499854">
    <property type="component" value="Unassembled WGS sequence"/>
</dbReference>
<name>A0ABN2SZQ8_9ACTN</name>
<dbReference type="Pfam" id="PF20014">
    <property type="entry name" value="GAP1-M"/>
    <property type="match status" value="1"/>
</dbReference>
<dbReference type="RefSeq" id="WP_344661498.1">
    <property type="nucleotide sequence ID" value="NZ_BAAAQM010000055.1"/>
</dbReference>
<gene>
    <name evidence="5" type="ORF">GCM10009838_70420</name>
</gene>
<evidence type="ECO:0000259" key="3">
    <source>
        <dbReference type="Pfam" id="PF20014"/>
    </source>
</evidence>
<organism evidence="5 6">
    <name type="scientific">Catenulispora subtropica</name>
    <dbReference type="NCBI Taxonomy" id="450798"/>
    <lineage>
        <taxon>Bacteria</taxon>
        <taxon>Bacillati</taxon>
        <taxon>Actinomycetota</taxon>
        <taxon>Actinomycetes</taxon>
        <taxon>Catenulisporales</taxon>
        <taxon>Catenulisporaceae</taxon>
        <taxon>Catenulispora</taxon>
    </lineage>
</organism>
<evidence type="ECO:0000313" key="5">
    <source>
        <dbReference type="EMBL" id="GAA1995514.1"/>
    </source>
</evidence>
<reference evidence="5 6" key="1">
    <citation type="journal article" date="2019" name="Int. J. Syst. Evol. Microbiol.">
        <title>The Global Catalogue of Microorganisms (GCM) 10K type strain sequencing project: providing services to taxonomists for standard genome sequencing and annotation.</title>
        <authorList>
            <consortium name="The Broad Institute Genomics Platform"/>
            <consortium name="The Broad Institute Genome Sequencing Center for Infectious Disease"/>
            <person name="Wu L."/>
            <person name="Ma J."/>
        </authorList>
    </citation>
    <scope>NUCLEOTIDE SEQUENCE [LARGE SCALE GENOMIC DNA]</scope>
    <source>
        <strain evidence="5 6">JCM 16013</strain>
    </source>
</reference>
<keyword evidence="6" id="KW-1185">Reference proteome</keyword>
<evidence type="ECO:0000256" key="1">
    <source>
        <dbReference type="SAM" id="MobiDB-lite"/>
    </source>
</evidence>